<gene>
    <name evidence="1" type="ORF">METZ01_LOCUS83464</name>
</gene>
<dbReference type="AlphaFoldDB" id="A0A381URA9"/>
<protein>
    <recommendedName>
        <fullName evidence="2">Peptidase S74 domain-containing protein</fullName>
    </recommendedName>
</protein>
<evidence type="ECO:0008006" key="2">
    <source>
        <dbReference type="Google" id="ProtNLM"/>
    </source>
</evidence>
<organism evidence="1">
    <name type="scientific">marine metagenome</name>
    <dbReference type="NCBI Taxonomy" id="408172"/>
    <lineage>
        <taxon>unclassified sequences</taxon>
        <taxon>metagenomes</taxon>
        <taxon>ecological metagenomes</taxon>
    </lineage>
</organism>
<accession>A0A381URA9</accession>
<reference evidence="1" key="1">
    <citation type="submission" date="2018-05" db="EMBL/GenBank/DDBJ databases">
        <authorList>
            <person name="Lanie J.A."/>
            <person name="Ng W.-L."/>
            <person name="Kazmierczak K.M."/>
            <person name="Andrzejewski T.M."/>
            <person name="Davidsen T.M."/>
            <person name="Wayne K.J."/>
            <person name="Tettelin H."/>
            <person name="Glass J.I."/>
            <person name="Rusch D."/>
            <person name="Podicherti R."/>
            <person name="Tsui H.-C.T."/>
            <person name="Winkler M.E."/>
        </authorList>
    </citation>
    <scope>NUCLEOTIDE SEQUENCE</scope>
</reference>
<name>A0A381URA9_9ZZZZ</name>
<evidence type="ECO:0000313" key="1">
    <source>
        <dbReference type="EMBL" id="SVA30610.1"/>
    </source>
</evidence>
<dbReference type="EMBL" id="UINC01006955">
    <property type="protein sequence ID" value="SVA30610.1"/>
    <property type="molecule type" value="Genomic_DNA"/>
</dbReference>
<proteinExistence type="predicted"/>
<sequence>MPAGFGLLPSASLQPYGSEILKAGIGQLGTPIDVGAMLPKVAGPGAFQQKGAQRLADMYGMGDIQRDATGMVTGFQDPTGIASYQPYLDQISQQQLLDPAQGYKDFMSPYQKEIIDTTMQEYDIQAGRGRQRIRDDAYNVGAFGGARQGVEMGTYQSESDRNRAAILAGLYGQGYNQALTRRDQQLADLRGQAGFETGLEQQGIGALQALGAEGQALEQQKLNQLALGAQQGYQLPMQRIQDVSNIYGGIAGAMPGSPTQPFQPLPVATGIGGGLSAAYMLGMGRDNTQQAQMQGQYNTPPMGPPSIISDVRLKEDISFKTKSPSGLNIYTFKYKGDDTVYEGVMAQEVPWASREDNDGYLRVDYSKVDVDFKKI</sequence>